<protein>
    <submittedName>
        <fullName evidence="2">Uncharacterized protein</fullName>
    </submittedName>
</protein>
<comment type="caution">
    <text evidence="2">The sequence shown here is derived from an EMBL/GenBank/DDBJ whole genome shotgun (WGS) entry which is preliminary data.</text>
</comment>
<evidence type="ECO:0000313" key="3">
    <source>
        <dbReference type="Proteomes" id="UP001178507"/>
    </source>
</evidence>
<gene>
    <name evidence="2" type="ORF">EVOR1521_LOCUS4679</name>
</gene>
<feature type="compositionally biased region" description="Basic and acidic residues" evidence="1">
    <location>
        <begin position="467"/>
        <end position="499"/>
    </location>
</feature>
<proteinExistence type="predicted"/>
<name>A0AA36HU43_9DINO</name>
<sequence>MQFQGFGNSGCSGCGCNGASFQPGSPAAAQSAAPSPLLKIRAGIEAGNHAEVLAAVREADQQGVALAPNVRDMITQWLSVNAPKKPEQPPPPEPAPAPPPGPEAPEPNAPTSAEKLRNALLRFFELAPKASDAAAGLGIIEGKEGNRYLPLPVLGRAVGITGEDFEVAMKAWTVVNETPAGIFMLTEDARAVGLVEWAGWEEFSSSLDVIVNGTRDPAFEPRSIQGHVARAARGAVRSGPLRQPDVLRRLQELSSENLPEDAAPALRSAIQRRARLALACLVDAIASQGLGPQAGLDSMGLVGQLPRTLFGIIFDNIDDRDRGACAFLGEILQSWDRRRCFSKKWLQDAAGKFSMPKGPNSERDERRGWYALTSENLHRKPAEEEQAASAQGQAFLSTDDTHRAQAGEKKAEAPKKDSKRKETSTRARSRSPRSQKRSPRKSPKRSPRKSLKRSPKRSPKKSPRRSPPREKEHKERDKESKDGKEIKERDGKESKEIADKAATQSPPDPAGAGEAGSQDDAKKKRKILQHDDDDDETVAQRLEESRRRRAALMAKYKEGKE</sequence>
<dbReference type="Proteomes" id="UP001178507">
    <property type="component" value="Unassembled WGS sequence"/>
</dbReference>
<organism evidence="2 3">
    <name type="scientific">Effrenium voratum</name>
    <dbReference type="NCBI Taxonomy" id="2562239"/>
    <lineage>
        <taxon>Eukaryota</taxon>
        <taxon>Sar</taxon>
        <taxon>Alveolata</taxon>
        <taxon>Dinophyceae</taxon>
        <taxon>Suessiales</taxon>
        <taxon>Symbiodiniaceae</taxon>
        <taxon>Effrenium</taxon>
    </lineage>
</organism>
<keyword evidence="3" id="KW-1185">Reference proteome</keyword>
<evidence type="ECO:0000256" key="1">
    <source>
        <dbReference type="SAM" id="MobiDB-lite"/>
    </source>
</evidence>
<dbReference type="AlphaFoldDB" id="A0AA36HU43"/>
<evidence type="ECO:0000313" key="2">
    <source>
        <dbReference type="EMBL" id="CAJ1375394.1"/>
    </source>
</evidence>
<feature type="compositionally biased region" description="Pro residues" evidence="1">
    <location>
        <begin position="88"/>
        <end position="108"/>
    </location>
</feature>
<feature type="compositionally biased region" description="Basic and acidic residues" evidence="1">
    <location>
        <begin position="400"/>
        <end position="425"/>
    </location>
</feature>
<accession>A0AA36HU43</accession>
<dbReference type="EMBL" id="CAUJNA010000317">
    <property type="protein sequence ID" value="CAJ1375394.1"/>
    <property type="molecule type" value="Genomic_DNA"/>
</dbReference>
<feature type="region of interest" description="Disordered" evidence="1">
    <location>
        <begin position="400"/>
        <end position="543"/>
    </location>
</feature>
<reference evidence="2" key="1">
    <citation type="submission" date="2023-08" db="EMBL/GenBank/DDBJ databases">
        <authorList>
            <person name="Chen Y."/>
            <person name="Shah S."/>
            <person name="Dougan E. K."/>
            <person name="Thang M."/>
            <person name="Chan C."/>
        </authorList>
    </citation>
    <scope>NUCLEOTIDE SEQUENCE</scope>
</reference>
<feature type="region of interest" description="Disordered" evidence="1">
    <location>
        <begin position="82"/>
        <end position="111"/>
    </location>
</feature>
<feature type="compositionally biased region" description="Basic residues" evidence="1">
    <location>
        <begin position="427"/>
        <end position="466"/>
    </location>
</feature>